<keyword evidence="3" id="KW-1185">Reference proteome</keyword>
<feature type="region of interest" description="Disordered" evidence="1">
    <location>
        <begin position="1"/>
        <end position="38"/>
    </location>
</feature>
<dbReference type="Proteomes" id="UP000769157">
    <property type="component" value="Unassembled WGS sequence"/>
</dbReference>
<gene>
    <name evidence="2" type="ORF">OGAPHI_003478</name>
</gene>
<evidence type="ECO:0000313" key="3">
    <source>
        <dbReference type="Proteomes" id="UP000769157"/>
    </source>
</evidence>
<evidence type="ECO:0000313" key="2">
    <source>
        <dbReference type="EMBL" id="KAH3666482.1"/>
    </source>
</evidence>
<name>A0A9P8P6Z4_9ASCO</name>
<dbReference type="GeneID" id="70235443"/>
<dbReference type="AlphaFoldDB" id="A0A9P8P6Z4"/>
<reference evidence="2" key="2">
    <citation type="submission" date="2021-01" db="EMBL/GenBank/DDBJ databases">
        <authorList>
            <person name="Schikora-Tamarit M.A."/>
        </authorList>
    </citation>
    <scope>NUCLEOTIDE SEQUENCE</scope>
    <source>
        <strain evidence="2">CBS6075</strain>
    </source>
</reference>
<comment type="caution">
    <text evidence="2">The sequence shown here is derived from an EMBL/GenBank/DDBJ whole genome shotgun (WGS) entry which is preliminary data.</text>
</comment>
<feature type="region of interest" description="Disordered" evidence="1">
    <location>
        <begin position="52"/>
        <end position="76"/>
    </location>
</feature>
<protein>
    <submittedName>
        <fullName evidence="2">Uncharacterized protein</fullName>
    </submittedName>
</protein>
<feature type="compositionally biased region" description="Acidic residues" evidence="1">
    <location>
        <begin position="10"/>
        <end position="34"/>
    </location>
</feature>
<accession>A0A9P8P6Z4</accession>
<dbReference type="EMBL" id="JAEUBE010000255">
    <property type="protein sequence ID" value="KAH3666482.1"/>
    <property type="molecule type" value="Genomic_DNA"/>
</dbReference>
<evidence type="ECO:0000256" key="1">
    <source>
        <dbReference type="SAM" id="MobiDB-lite"/>
    </source>
</evidence>
<sequence>MYGVGSHDGDTDEETGEEIDGDTDAEEESDTGVEDDVRVGVVVCESVTMLLGGGLEVSEDEDGGGGGGGGENTGTDDVEFVYFCRVK</sequence>
<reference evidence="2" key="1">
    <citation type="journal article" date="2021" name="Open Biol.">
        <title>Shared evolutionary footprints suggest mitochondrial oxidative damage underlies multiple complex I losses in fungi.</title>
        <authorList>
            <person name="Schikora-Tamarit M.A."/>
            <person name="Marcet-Houben M."/>
            <person name="Nosek J."/>
            <person name="Gabaldon T."/>
        </authorList>
    </citation>
    <scope>NUCLEOTIDE SEQUENCE</scope>
    <source>
        <strain evidence="2">CBS6075</strain>
    </source>
</reference>
<proteinExistence type="predicted"/>
<dbReference type="RefSeq" id="XP_046061613.1">
    <property type="nucleotide sequence ID" value="XM_046204457.1"/>
</dbReference>
<organism evidence="2 3">
    <name type="scientific">Ogataea philodendri</name>
    <dbReference type="NCBI Taxonomy" id="1378263"/>
    <lineage>
        <taxon>Eukaryota</taxon>
        <taxon>Fungi</taxon>
        <taxon>Dikarya</taxon>
        <taxon>Ascomycota</taxon>
        <taxon>Saccharomycotina</taxon>
        <taxon>Pichiomycetes</taxon>
        <taxon>Pichiales</taxon>
        <taxon>Pichiaceae</taxon>
        <taxon>Ogataea</taxon>
    </lineage>
</organism>